<organism evidence="5 6">
    <name type="scientific">Tepidibacter hydrothermalis</name>
    <dbReference type="NCBI Taxonomy" id="3036126"/>
    <lineage>
        <taxon>Bacteria</taxon>
        <taxon>Bacillati</taxon>
        <taxon>Bacillota</taxon>
        <taxon>Clostridia</taxon>
        <taxon>Peptostreptococcales</taxon>
        <taxon>Peptostreptococcaceae</taxon>
        <taxon>Tepidibacter</taxon>
    </lineage>
</organism>
<keyword evidence="4" id="KW-0699">rRNA-binding</keyword>
<evidence type="ECO:0000256" key="4">
    <source>
        <dbReference type="HAMAP-Rule" id="MF_00360"/>
    </source>
</evidence>
<dbReference type="Proteomes" id="UP001222800">
    <property type="component" value="Chromosome"/>
</dbReference>
<dbReference type="HAMAP" id="MF_00360">
    <property type="entry name" value="Ribosomal_bS6"/>
    <property type="match status" value="1"/>
</dbReference>
<comment type="function">
    <text evidence="2 4">Binds together with bS18 to 16S ribosomal RNA.</text>
</comment>
<accession>A0ABY8EBG2</accession>
<dbReference type="PANTHER" id="PTHR21011">
    <property type="entry name" value="MITOCHONDRIAL 28S RIBOSOMAL PROTEIN S6"/>
    <property type="match status" value="1"/>
</dbReference>
<keyword evidence="4 5" id="KW-0689">Ribosomal protein</keyword>
<keyword evidence="4" id="KW-0687">Ribonucleoprotein</keyword>
<gene>
    <name evidence="4 5" type="primary">rpsF</name>
    <name evidence="5" type="ORF">P4S50_18235</name>
</gene>
<dbReference type="SUPFAM" id="SSF54995">
    <property type="entry name" value="Ribosomal protein S6"/>
    <property type="match status" value="1"/>
</dbReference>
<dbReference type="Pfam" id="PF01250">
    <property type="entry name" value="Ribosomal_S6"/>
    <property type="match status" value="1"/>
</dbReference>
<evidence type="ECO:0000313" key="6">
    <source>
        <dbReference type="Proteomes" id="UP001222800"/>
    </source>
</evidence>
<proteinExistence type="inferred from homology"/>
<dbReference type="InterPro" id="IPR014717">
    <property type="entry name" value="Transl_elong_EF1B/ribsomal_bS6"/>
</dbReference>
<keyword evidence="6" id="KW-1185">Reference proteome</keyword>
<sequence length="95" mass="11071">MKKYELIYVLKSNIEDEAKQKIQEKIKNIIESENGQVDKVDVWGNKKLAYPIQKLSEGYYVLVNFTAGIEVPKEIERNLKISEDSIRHMIVNMEA</sequence>
<protein>
    <recommendedName>
        <fullName evidence="3 4">Small ribosomal subunit protein bS6</fullName>
    </recommendedName>
</protein>
<dbReference type="EMBL" id="CP120733">
    <property type="protein sequence ID" value="WFD10268.1"/>
    <property type="molecule type" value="Genomic_DNA"/>
</dbReference>
<evidence type="ECO:0000256" key="1">
    <source>
        <dbReference type="ARBA" id="ARBA00009512"/>
    </source>
</evidence>
<dbReference type="Gene3D" id="3.30.70.60">
    <property type="match status" value="1"/>
</dbReference>
<reference evidence="5 6" key="1">
    <citation type="submission" date="2023-03" db="EMBL/GenBank/DDBJ databases">
        <title>Complete genome sequence of Tepidibacter sp. SWIR-1, isolated from a deep-sea hydrothermal vent.</title>
        <authorList>
            <person name="Li X."/>
        </authorList>
    </citation>
    <scope>NUCLEOTIDE SEQUENCE [LARGE SCALE GENOMIC DNA]</scope>
    <source>
        <strain evidence="5 6">SWIR-1</strain>
    </source>
</reference>
<dbReference type="InterPro" id="IPR000529">
    <property type="entry name" value="Ribosomal_bS6"/>
</dbReference>
<dbReference type="InterPro" id="IPR035980">
    <property type="entry name" value="Ribosomal_bS6_sf"/>
</dbReference>
<keyword evidence="4" id="KW-0694">RNA-binding</keyword>
<evidence type="ECO:0000313" key="5">
    <source>
        <dbReference type="EMBL" id="WFD10268.1"/>
    </source>
</evidence>
<name>A0ABY8EBG2_9FIRM</name>
<evidence type="ECO:0000256" key="2">
    <source>
        <dbReference type="ARBA" id="ARBA00035104"/>
    </source>
</evidence>
<dbReference type="GO" id="GO:0005840">
    <property type="term" value="C:ribosome"/>
    <property type="evidence" value="ECO:0007669"/>
    <property type="project" value="UniProtKB-KW"/>
</dbReference>
<dbReference type="PANTHER" id="PTHR21011:SF1">
    <property type="entry name" value="SMALL RIBOSOMAL SUBUNIT PROTEIN BS6M"/>
    <property type="match status" value="1"/>
</dbReference>
<dbReference type="CDD" id="cd00473">
    <property type="entry name" value="bS6"/>
    <property type="match status" value="1"/>
</dbReference>
<dbReference type="InterPro" id="IPR020814">
    <property type="entry name" value="Ribosomal_S6_plastid/chlpt"/>
</dbReference>
<comment type="similarity">
    <text evidence="1 4">Belongs to the bacterial ribosomal protein bS6 family.</text>
</comment>
<evidence type="ECO:0000256" key="3">
    <source>
        <dbReference type="ARBA" id="ARBA00035294"/>
    </source>
</evidence>
<dbReference type="NCBIfam" id="TIGR00166">
    <property type="entry name" value="S6"/>
    <property type="match status" value="1"/>
</dbReference>
<dbReference type="RefSeq" id="WP_277732246.1">
    <property type="nucleotide sequence ID" value="NZ_CP120733.1"/>
</dbReference>